<sequence length="293" mass="31395">MSFRGVFPYLVSPIDHSGQVMKGVLTDLVDHLIASGVHGLTPLGSTGEFAYLNWDQRRSVVDTVIAASRGRVPVVAGVASTSTSDAVAQTEHMVEAGADGILAVLESYFPVGDEGVEAYFTAIAKAAKGRPVVLYTNPQFQRSDLSLPVIERLSRVDNIRYIKDASTNTGRLLSIIERTEGRMEVFAASAHIPVCVMMIGGVGWMAGPACVVPKQSIALYEAANAGDWARAMELQRPLWRVNEIFAKYSIAACIKTALELQGFAVGAPMHPQLPLGETARTEIAGVLRELGAL</sequence>
<feature type="active site" description="Schiff-base intermediate with substrate" evidence="3">
    <location>
        <position position="163"/>
    </location>
</feature>
<proteinExistence type="inferred from homology"/>
<name>A0AAU7S307_9HYPH</name>
<protein>
    <submittedName>
        <fullName evidence="5">Dihydrodipicolinate synthase family protein</fullName>
        <ecNumber evidence="5">4.1.3.3</ecNumber>
        <ecNumber evidence="5">4.2.1.41</ecNumber>
        <ecNumber evidence="5">4.3.3.7</ecNumber>
    </submittedName>
</protein>
<dbReference type="SMART" id="SM01130">
    <property type="entry name" value="DHDPS"/>
    <property type="match status" value="1"/>
</dbReference>
<dbReference type="GO" id="GO:0047448">
    <property type="term" value="F:5-dehydro-4-deoxyglucarate dehydratase activity"/>
    <property type="evidence" value="ECO:0007669"/>
    <property type="project" value="UniProtKB-EC"/>
</dbReference>
<geneLocation type="plasmid" evidence="5">
    <name>unnamed2</name>
</geneLocation>
<dbReference type="EC" id="4.1.3.3" evidence="5"/>
<accession>A0AAU7S307</accession>
<dbReference type="Pfam" id="PF00701">
    <property type="entry name" value="DHDPS"/>
    <property type="match status" value="1"/>
</dbReference>
<dbReference type="CDD" id="cd00408">
    <property type="entry name" value="DHDPS-like"/>
    <property type="match status" value="1"/>
</dbReference>
<dbReference type="EC" id="4.3.3.7" evidence="5"/>
<evidence type="ECO:0000256" key="2">
    <source>
        <dbReference type="PIRNR" id="PIRNR001365"/>
    </source>
</evidence>
<dbReference type="RefSeq" id="WP_349961528.1">
    <property type="nucleotide sequence ID" value="NZ_CP157962.1"/>
</dbReference>
<dbReference type="EMBL" id="CP157962">
    <property type="protein sequence ID" value="XBT96731.1"/>
    <property type="molecule type" value="Genomic_DNA"/>
</dbReference>
<evidence type="ECO:0000256" key="4">
    <source>
        <dbReference type="PIRSR" id="PIRSR001365-2"/>
    </source>
</evidence>
<dbReference type="PANTHER" id="PTHR12128">
    <property type="entry name" value="DIHYDRODIPICOLINATE SYNTHASE"/>
    <property type="match status" value="1"/>
</dbReference>
<keyword evidence="5" id="KW-0614">Plasmid</keyword>
<dbReference type="GO" id="GO:0008840">
    <property type="term" value="F:4-hydroxy-tetrahydrodipicolinate synthase activity"/>
    <property type="evidence" value="ECO:0007669"/>
    <property type="project" value="UniProtKB-EC"/>
</dbReference>
<gene>
    <name evidence="5" type="ORF">ABM479_31280</name>
</gene>
<evidence type="ECO:0000256" key="3">
    <source>
        <dbReference type="PIRSR" id="PIRSR001365-1"/>
    </source>
</evidence>
<reference evidence="5" key="1">
    <citation type="submission" date="2024-06" db="EMBL/GenBank/DDBJ databases">
        <authorList>
            <person name="Li T."/>
            <person name="Gao R."/>
        </authorList>
    </citation>
    <scope>NUCLEOTIDE SEQUENCE</scope>
    <source>
        <strain evidence="5">ZPR3</strain>
        <plasmid evidence="5">unnamed2</plasmid>
    </source>
</reference>
<dbReference type="InterPro" id="IPR002220">
    <property type="entry name" value="DapA-like"/>
</dbReference>
<feature type="binding site" evidence="4">
    <location>
        <position position="205"/>
    </location>
    <ligand>
        <name>pyruvate</name>
        <dbReference type="ChEBI" id="CHEBI:15361"/>
    </ligand>
</feature>
<feature type="active site" description="Proton donor/acceptor" evidence="3">
    <location>
        <position position="135"/>
    </location>
</feature>
<dbReference type="PRINTS" id="PR00146">
    <property type="entry name" value="DHPICSNTHASE"/>
</dbReference>
<dbReference type="PANTHER" id="PTHR12128:SF72">
    <property type="entry name" value="DIHYDRODIPICOLINATE SYNTHASE"/>
    <property type="match status" value="1"/>
</dbReference>
<dbReference type="Gene3D" id="3.20.20.70">
    <property type="entry name" value="Aldolase class I"/>
    <property type="match status" value="1"/>
</dbReference>
<dbReference type="InterPro" id="IPR013785">
    <property type="entry name" value="Aldolase_TIM"/>
</dbReference>
<keyword evidence="1 2" id="KW-0456">Lyase</keyword>
<dbReference type="SUPFAM" id="SSF51569">
    <property type="entry name" value="Aldolase"/>
    <property type="match status" value="1"/>
</dbReference>
<evidence type="ECO:0000256" key="1">
    <source>
        <dbReference type="ARBA" id="ARBA00023239"/>
    </source>
</evidence>
<dbReference type="AlphaFoldDB" id="A0AAU7S307"/>
<comment type="similarity">
    <text evidence="2">Belongs to the DapA family.</text>
</comment>
<organism evidence="5">
    <name type="scientific">Rhizobium sp. ZPR3</name>
    <dbReference type="NCBI Taxonomy" id="3158967"/>
    <lineage>
        <taxon>Bacteria</taxon>
        <taxon>Pseudomonadati</taxon>
        <taxon>Pseudomonadota</taxon>
        <taxon>Alphaproteobacteria</taxon>
        <taxon>Hyphomicrobiales</taxon>
        <taxon>Rhizobiaceae</taxon>
        <taxon>Rhizobium/Agrobacterium group</taxon>
        <taxon>Rhizobium</taxon>
    </lineage>
</organism>
<dbReference type="PIRSF" id="PIRSF001365">
    <property type="entry name" value="DHDPS"/>
    <property type="match status" value="1"/>
</dbReference>
<evidence type="ECO:0000313" key="5">
    <source>
        <dbReference type="EMBL" id="XBT96731.1"/>
    </source>
</evidence>
<dbReference type="EC" id="4.2.1.41" evidence="5"/>
<feature type="binding site" evidence="4">
    <location>
        <position position="46"/>
    </location>
    <ligand>
        <name>pyruvate</name>
        <dbReference type="ChEBI" id="CHEBI:15361"/>
    </ligand>
</feature>
<dbReference type="GO" id="GO:0008747">
    <property type="term" value="F:N-acetylneuraminate lyase activity"/>
    <property type="evidence" value="ECO:0007669"/>
    <property type="project" value="UniProtKB-EC"/>
</dbReference>